<keyword evidence="3" id="KW-1185">Reference proteome</keyword>
<dbReference type="Proteomes" id="UP000651977">
    <property type="component" value="Unassembled WGS sequence"/>
</dbReference>
<gene>
    <name evidence="2" type="primary">frsA</name>
    <name evidence="2" type="ORF">GCM10007414_08230</name>
</gene>
<proteinExistence type="predicted"/>
<evidence type="ECO:0000313" key="3">
    <source>
        <dbReference type="Proteomes" id="UP000651977"/>
    </source>
</evidence>
<sequence length="409" mass="46115">MKENLSEILFKPRINVVETSTVSNSGAAQLTAHGQDEARKWYRILRREYWAWLGLDPIETESIFATIAMSDKPRTSELLDTVGGYQPGNWNYEWMQRAVKFQVAAKEASQQEQKEQAKQQYLLSSYSATIAAYPHFKGDDLATTAQALAHTNFVAAMEHSPYHCKVIEIPVDNKRVPCYLHLPDTDSVKPVVLVSGGLDTIQTELYPFFERFLAPAGFAMLCVDLPGSGYCNHWRLQQDSSRIHLAILDYLPEIPWVDHGRVAMLGYRFAGNVAARLAFIAAERLRAIVTIGAPVDRLFTDVQRFQSLPQMYQDCLANRSGVNSVNKESLFYRCLPLSLKTQGLLGGARTSTPMFVVGRKNDLISPEADLSLLSSASRDCKVELLKEQDSLENYDQIFTEVTHWLQKQL</sequence>
<name>A0ABQ1HYA6_9ALTE</name>
<dbReference type="Pfam" id="PF06500">
    <property type="entry name" value="FrsA-like"/>
    <property type="match status" value="1"/>
</dbReference>
<organism evidence="2 3">
    <name type="scientific">Agarivorans gilvus</name>
    <dbReference type="NCBI Taxonomy" id="680279"/>
    <lineage>
        <taxon>Bacteria</taxon>
        <taxon>Pseudomonadati</taxon>
        <taxon>Pseudomonadota</taxon>
        <taxon>Gammaproteobacteria</taxon>
        <taxon>Alteromonadales</taxon>
        <taxon>Alteromonadaceae</taxon>
        <taxon>Agarivorans</taxon>
    </lineage>
</organism>
<dbReference type="InterPro" id="IPR050261">
    <property type="entry name" value="FrsA_esterase"/>
</dbReference>
<dbReference type="InterPro" id="IPR029058">
    <property type="entry name" value="AB_hydrolase_fold"/>
</dbReference>
<dbReference type="Gene3D" id="3.40.50.1820">
    <property type="entry name" value="alpha/beta hydrolase"/>
    <property type="match status" value="1"/>
</dbReference>
<dbReference type="SUPFAM" id="SSF53474">
    <property type="entry name" value="alpha/beta-Hydrolases"/>
    <property type="match status" value="1"/>
</dbReference>
<comment type="caution">
    <text evidence="2">The sequence shown here is derived from an EMBL/GenBank/DDBJ whole genome shotgun (WGS) entry which is preliminary data.</text>
</comment>
<dbReference type="PANTHER" id="PTHR22946:SF4">
    <property type="entry name" value="ESTERASE FRSA"/>
    <property type="match status" value="1"/>
</dbReference>
<evidence type="ECO:0000313" key="2">
    <source>
        <dbReference type="EMBL" id="GGA97618.1"/>
    </source>
</evidence>
<dbReference type="InterPro" id="IPR010520">
    <property type="entry name" value="FrsA-like"/>
</dbReference>
<accession>A0ABQ1HYA6</accession>
<protein>
    <submittedName>
        <fullName evidence="2">Fermentation/respiration switch protein</fullName>
    </submittedName>
</protein>
<dbReference type="EMBL" id="BMDY01000004">
    <property type="protein sequence ID" value="GGA97618.1"/>
    <property type="molecule type" value="Genomic_DNA"/>
</dbReference>
<evidence type="ECO:0000256" key="1">
    <source>
        <dbReference type="ARBA" id="ARBA00022801"/>
    </source>
</evidence>
<reference evidence="3" key="1">
    <citation type="journal article" date="2019" name="Int. J. Syst. Evol. Microbiol.">
        <title>The Global Catalogue of Microorganisms (GCM) 10K type strain sequencing project: providing services to taxonomists for standard genome sequencing and annotation.</title>
        <authorList>
            <consortium name="The Broad Institute Genomics Platform"/>
            <consortium name="The Broad Institute Genome Sequencing Center for Infectious Disease"/>
            <person name="Wu L."/>
            <person name="Ma J."/>
        </authorList>
    </citation>
    <scope>NUCLEOTIDE SEQUENCE [LARGE SCALE GENOMIC DNA]</scope>
    <source>
        <strain evidence="3">CGMCC 1.10131</strain>
    </source>
</reference>
<keyword evidence="1" id="KW-0378">Hydrolase</keyword>
<dbReference type="PANTHER" id="PTHR22946">
    <property type="entry name" value="DIENELACTONE HYDROLASE DOMAIN-CONTAINING PROTEIN-RELATED"/>
    <property type="match status" value="1"/>
</dbReference>